<comment type="caution">
    <text evidence="7">The sequence shown here is derived from an EMBL/GenBank/DDBJ whole genome shotgun (WGS) entry which is preliminary data.</text>
</comment>
<dbReference type="InterPro" id="IPR050932">
    <property type="entry name" value="TM2D1-3-like"/>
</dbReference>
<evidence type="ECO:0000256" key="5">
    <source>
        <dbReference type="SAM" id="Phobius"/>
    </source>
</evidence>
<reference evidence="7 8" key="1">
    <citation type="journal article" date="2020" name="Microb. Ecol.">
        <title>Ecogenomics of the Marine Benthic Filamentous Cyanobacterium Adonisia.</title>
        <authorList>
            <person name="Walter J.M."/>
            <person name="Coutinho F.H."/>
            <person name="Leomil L."/>
            <person name="Hargreaves P.I."/>
            <person name="Campeao M.E."/>
            <person name="Vieira V.V."/>
            <person name="Silva B.S."/>
            <person name="Fistarol G.O."/>
            <person name="Salomon P.S."/>
            <person name="Sawabe T."/>
            <person name="Mino S."/>
            <person name="Hosokawa M."/>
            <person name="Miyashita H."/>
            <person name="Maruyama F."/>
            <person name="van Verk M.C."/>
            <person name="Dutilh B.E."/>
            <person name="Thompson C.C."/>
            <person name="Thompson F.L."/>
        </authorList>
    </citation>
    <scope>NUCLEOTIDE SEQUENCE [LARGE SCALE GENOMIC DNA]</scope>
    <source>
        <strain evidence="7 8">CCMR0081</strain>
    </source>
</reference>
<name>A0A6M0RH23_9CYAN</name>
<feature type="domain" description="TM2" evidence="6">
    <location>
        <begin position="12"/>
        <end position="61"/>
    </location>
</feature>
<evidence type="ECO:0000256" key="4">
    <source>
        <dbReference type="ARBA" id="ARBA00023136"/>
    </source>
</evidence>
<keyword evidence="4 5" id="KW-0472">Membrane</keyword>
<evidence type="ECO:0000313" key="7">
    <source>
        <dbReference type="EMBL" id="NEZ55554.1"/>
    </source>
</evidence>
<accession>A0A6M0RH23</accession>
<proteinExistence type="predicted"/>
<feature type="transmembrane region" description="Helical" evidence="5">
    <location>
        <begin position="43"/>
        <end position="63"/>
    </location>
</feature>
<dbReference type="Proteomes" id="UP000481033">
    <property type="component" value="Unassembled WGS sequence"/>
</dbReference>
<keyword evidence="2 5" id="KW-0812">Transmembrane</keyword>
<dbReference type="GO" id="GO:0016020">
    <property type="term" value="C:membrane"/>
    <property type="evidence" value="ECO:0007669"/>
    <property type="project" value="UniProtKB-SubCell"/>
</dbReference>
<evidence type="ECO:0000256" key="1">
    <source>
        <dbReference type="ARBA" id="ARBA00004141"/>
    </source>
</evidence>
<evidence type="ECO:0000259" key="6">
    <source>
        <dbReference type="Pfam" id="PF05154"/>
    </source>
</evidence>
<comment type="subcellular location">
    <subcellularLocation>
        <location evidence="1">Membrane</location>
        <topology evidence="1">Multi-pass membrane protein</topology>
    </subcellularLocation>
</comment>
<evidence type="ECO:0000313" key="8">
    <source>
        <dbReference type="Proteomes" id="UP000481033"/>
    </source>
</evidence>
<dbReference type="RefSeq" id="WP_163661021.1">
    <property type="nucleotide sequence ID" value="NZ_QXHD01000004.1"/>
</dbReference>
<protein>
    <submittedName>
        <fullName evidence="7">TM2 domain-containing protein</fullName>
    </submittedName>
</protein>
<feature type="transmembrane region" description="Helical" evidence="5">
    <location>
        <begin position="15"/>
        <end position="31"/>
    </location>
</feature>
<dbReference type="AlphaFoldDB" id="A0A6M0RH23"/>
<dbReference type="PANTHER" id="PTHR21016">
    <property type="entry name" value="BETA-AMYLOID BINDING PROTEIN-RELATED"/>
    <property type="match status" value="1"/>
</dbReference>
<sequence>MSAIVPSQQVQNRKIASYFLWAGAFLGIFGLHRLYNGKITSGVIWMCTLGFFGIGQFVDLFLISDMAEKRQRQLVDDHPSNFDLQPAVAAEVSQDPLAVKLLRLAKLHGGQITVTQAVMDTGQSFEAIETELTAMVKSGYADITNRPDSGVIVYEFPELM</sequence>
<evidence type="ECO:0000256" key="2">
    <source>
        <dbReference type="ARBA" id="ARBA00022692"/>
    </source>
</evidence>
<dbReference type="EMBL" id="QXHD01000004">
    <property type="protein sequence ID" value="NEZ55554.1"/>
    <property type="molecule type" value="Genomic_DNA"/>
</dbReference>
<organism evidence="7 8">
    <name type="scientific">Adonisia turfae CCMR0081</name>
    <dbReference type="NCBI Taxonomy" id="2292702"/>
    <lineage>
        <taxon>Bacteria</taxon>
        <taxon>Bacillati</taxon>
        <taxon>Cyanobacteriota</taxon>
        <taxon>Adonisia</taxon>
        <taxon>Adonisia turfae</taxon>
    </lineage>
</organism>
<keyword evidence="8" id="KW-1185">Reference proteome</keyword>
<dbReference type="InterPro" id="IPR007829">
    <property type="entry name" value="TM2"/>
</dbReference>
<evidence type="ECO:0000256" key="3">
    <source>
        <dbReference type="ARBA" id="ARBA00022989"/>
    </source>
</evidence>
<dbReference type="PANTHER" id="PTHR21016:SF25">
    <property type="entry name" value="TM2 DOMAIN-CONTAINING PROTEIN DDB_G0277895-RELATED"/>
    <property type="match status" value="1"/>
</dbReference>
<gene>
    <name evidence="7" type="ORF">DXZ20_07680</name>
</gene>
<keyword evidence="3 5" id="KW-1133">Transmembrane helix</keyword>
<dbReference type="Pfam" id="PF05154">
    <property type="entry name" value="TM2"/>
    <property type="match status" value="1"/>
</dbReference>